<dbReference type="EMBL" id="JAIOUQ010000009">
    <property type="protein sequence ID" value="MBZ2166186.1"/>
    <property type="molecule type" value="Genomic_DNA"/>
</dbReference>
<evidence type="ECO:0000313" key="2">
    <source>
        <dbReference type="Proteomes" id="UP000825933"/>
    </source>
</evidence>
<dbReference type="Proteomes" id="UP000825933">
    <property type="component" value="Unassembled WGS sequence"/>
</dbReference>
<evidence type="ECO:0000313" key="1">
    <source>
        <dbReference type="EMBL" id="MBZ2166186.1"/>
    </source>
</evidence>
<gene>
    <name evidence="1" type="ORF">K8N75_09060</name>
</gene>
<comment type="caution">
    <text evidence="1">The sequence shown here is derived from an EMBL/GenBank/DDBJ whole genome shotgun (WGS) entry which is preliminary data.</text>
</comment>
<keyword evidence="2" id="KW-1185">Reference proteome</keyword>
<dbReference type="AlphaFoldDB" id="A0A8T5UWB0"/>
<protein>
    <submittedName>
        <fullName evidence="1">Uncharacterized protein</fullName>
    </submittedName>
</protein>
<dbReference type="RefSeq" id="WP_223791748.1">
    <property type="nucleotide sequence ID" value="NZ_JAIOUQ010000009.1"/>
</dbReference>
<organism evidence="1 2">
    <name type="scientific">Methanobacterium spitsbergense</name>
    <dbReference type="NCBI Taxonomy" id="2874285"/>
    <lineage>
        <taxon>Archaea</taxon>
        <taxon>Methanobacteriati</taxon>
        <taxon>Methanobacteriota</taxon>
        <taxon>Methanomada group</taxon>
        <taxon>Methanobacteria</taxon>
        <taxon>Methanobacteriales</taxon>
        <taxon>Methanobacteriaceae</taxon>
        <taxon>Methanobacterium</taxon>
    </lineage>
</organism>
<name>A0A8T5UWB0_9EURY</name>
<accession>A0A8T5UWB0</accession>
<sequence length="76" mass="8670">MSWAVKLKVTTSDCEKIYEIGENKVVSIHINSEEEIIEITKDVSDFNIIIIPFNTLIYFKYKSEKPEGTAMGVTNL</sequence>
<proteinExistence type="predicted"/>
<reference evidence="2" key="1">
    <citation type="journal article" date="2022" name="Microbiol. Resour. Announc.">
        <title>Draft Genome Sequence of a Methanogenic Archaeon from West Spitsbergen Permafrost.</title>
        <authorList>
            <person name="Trubitsyn V."/>
            <person name="Rivkina E."/>
            <person name="Shcherbakova V."/>
        </authorList>
    </citation>
    <scope>NUCLEOTIDE SEQUENCE [LARGE SCALE GENOMIC DNA]</scope>
    <source>
        <strain evidence="2">VT</strain>
    </source>
</reference>